<reference evidence="3" key="1">
    <citation type="journal article" date="2013" name="Genome Announc.">
        <title>Draft genome sequence of the grapevine dieback fungus Eutypa lata UCR-EL1.</title>
        <authorList>
            <person name="Blanco-Ulate B."/>
            <person name="Rolshausen P.E."/>
            <person name="Cantu D."/>
        </authorList>
    </citation>
    <scope>NUCLEOTIDE SEQUENCE [LARGE SCALE GENOMIC DNA]</scope>
    <source>
        <strain evidence="3">UCR-EL1</strain>
    </source>
</reference>
<protein>
    <submittedName>
        <fullName evidence="2">Putative idi-3 protein</fullName>
    </submittedName>
</protein>
<evidence type="ECO:0000313" key="3">
    <source>
        <dbReference type="Proteomes" id="UP000012174"/>
    </source>
</evidence>
<dbReference type="OrthoDB" id="5356630at2759"/>
<dbReference type="eggNOG" id="ENOG502SUA7">
    <property type="taxonomic scope" value="Eukaryota"/>
</dbReference>
<keyword evidence="3" id="KW-1185">Reference proteome</keyword>
<organism evidence="2 3">
    <name type="scientific">Eutypa lata (strain UCR-EL1)</name>
    <name type="common">Grapevine dieback disease fungus</name>
    <name type="synonym">Eutypa armeniacae</name>
    <dbReference type="NCBI Taxonomy" id="1287681"/>
    <lineage>
        <taxon>Eukaryota</taxon>
        <taxon>Fungi</taxon>
        <taxon>Dikarya</taxon>
        <taxon>Ascomycota</taxon>
        <taxon>Pezizomycotina</taxon>
        <taxon>Sordariomycetes</taxon>
        <taxon>Xylariomycetidae</taxon>
        <taxon>Xylariales</taxon>
        <taxon>Diatrypaceae</taxon>
        <taxon>Eutypa</taxon>
    </lineage>
</organism>
<dbReference type="AlphaFoldDB" id="M7T4L9"/>
<dbReference type="Proteomes" id="UP000012174">
    <property type="component" value="Unassembled WGS sequence"/>
</dbReference>
<evidence type="ECO:0000313" key="2">
    <source>
        <dbReference type="EMBL" id="EMR64751.1"/>
    </source>
</evidence>
<keyword evidence="1" id="KW-0732">Signal</keyword>
<gene>
    <name evidence="2" type="ORF">UCREL1_8278</name>
</gene>
<dbReference type="EMBL" id="KB707010">
    <property type="protein sequence ID" value="EMR64751.1"/>
    <property type="molecule type" value="Genomic_DNA"/>
</dbReference>
<proteinExistence type="predicted"/>
<name>M7T4L9_EUTLA</name>
<sequence length="130" mass="13701">MLSKTIITFAFSVTSVPAWPMISKRDECGSGGGDNTTTPITTTGSFYPKATYNYDVGTGAIECSPSTNRVTKSTSNYGHDTTTLLTFEYPAASAGQLCQFGFRLEVTDILTGDHGGLLDLFSSLAPAPGL</sequence>
<evidence type="ECO:0000256" key="1">
    <source>
        <dbReference type="SAM" id="SignalP"/>
    </source>
</evidence>
<feature type="signal peptide" evidence="1">
    <location>
        <begin position="1"/>
        <end position="18"/>
    </location>
</feature>
<dbReference type="KEGG" id="ela:UCREL1_8278"/>
<accession>M7T4L9</accession>
<feature type="chain" id="PRO_5004085254" evidence="1">
    <location>
        <begin position="19"/>
        <end position="130"/>
    </location>
</feature>
<dbReference type="HOGENOM" id="CLU_1938152_0_0_1"/>